<dbReference type="Pfam" id="PF11720">
    <property type="entry name" value="Inhibitor_I78"/>
    <property type="match status" value="1"/>
</dbReference>
<reference evidence="3" key="1">
    <citation type="submission" date="2018-05" db="EMBL/GenBank/DDBJ databases">
        <authorList>
            <person name="Du Z."/>
            <person name="Wang X."/>
        </authorList>
    </citation>
    <scope>NUCLEOTIDE SEQUENCE [LARGE SCALE GENOMIC DNA]</scope>
    <source>
        <strain evidence="3">WDS4C29</strain>
    </source>
</reference>
<dbReference type="AlphaFoldDB" id="A0A2V1P7X9"/>
<dbReference type="InterPro" id="IPR021719">
    <property type="entry name" value="Prot_inh_I78"/>
</dbReference>
<keyword evidence="3" id="KW-1185">Reference proteome</keyword>
<dbReference type="OrthoDB" id="8724542at2"/>
<dbReference type="EMBL" id="QETF01000001">
    <property type="protein sequence ID" value="PWG18436.1"/>
    <property type="molecule type" value="Genomic_DNA"/>
</dbReference>
<gene>
    <name evidence="2" type="ORF">DFK10_00460</name>
</gene>
<feature type="chain" id="PRO_5016020698" description="Peptidase inhibitor I78 family protein" evidence="1">
    <location>
        <begin position="23"/>
        <end position="89"/>
    </location>
</feature>
<dbReference type="Proteomes" id="UP000245293">
    <property type="component" value="Unassembled WGS sequence"/>
</dbReference>
<dbReference type="RefSeq" id="WP_109385477.1">
    <property type="nucleotide sequence ID" value="NZ_QETF01000001.1"/>
</dbReference>
<evidence type="ECO:0000313" key="2">
    <source>
        <dbReference type="EMBL" id="PWG18436.1"/>
    </source>
</evidence>
<feature type="signal peptide" evidence="1">
    <location>
        <begin position="1"/>
        <end position="22"/>
    </location>
</feature>
<protein>
    <recommendedName>
        <fullName evidence="4">Peptidase inhibitor I78 family protein</fullName>
    </recommendedName>
</protein>
<accession>A0A2V1P7X9</accession>
<dbReference type="PANTHER" id="PTHR39600:SF1">
    <property type="entry name" value="PEPTIDASE INHIBITOR I78 FAMILY PROTEIN"/>
    <property type="match status" value="1"/>
</dbReference>
<sequence>MRVFVCLLFLGLLTACSQPDPAVAPDQDSCGAASQGALLGQDATALERVLIMRPVRVIRPGMAVTMDFRPDRINFEISEQNRITRVYCG</sequence>
<keyword evidence="1" id="KW-0732">Signal</keyword>
<evidence type="ECO:0000313" key="3">
    <source>
        <dbReference type="Proteomes" id="UP000245293"/>
    </source>
</evidence>
<dbReference type="Gene3D" id="3.30.10.10">
    <property type="entry name" value="Trypsin Inhibitor V, subunit A"/>
    <property type="match status" value="1"/>
</dbReference>
<dbReference type="PANTHER" id="PTHR39600">
    <property type="entry name" value="PEPTIDASE INHIBITOR I78 FAMILY PROTEIN"/>
    <property type="match status" value="1"/>
</dbReference>
<organism evidence="2 3">
    <name type="scientific">Salibaculum griseiflavum</name>
    <dbReference type="NCBI Taxonomy" id="1914409"/>
    <lineage>
        <taxon>Bacteria</taxon>
        <taxon>Pseudomonadati</taxon>
        <taxon>Pseudomonadota</taxon>
        <taxon>Alphaproteobacteria</taxon>
        <taxon>Rhodobacterales</taxon>
        <taxon>Roseobacteraceae</taxon>
        <taxon>Salibaculum</taxon>
    </lineage>
</organism>
<comment type="caution">
    <text evidence="2">The sequence shown here is derived from an EMBL/GenBank/DDBJ whole genome shotgun (WGS) entry which is preliminary data.</text>
</comment>
<dbReference type="PROSITE" id="PS51257">
    <property type="entry name" value="PROKAR_LIPOPROTEIN"/>
    <property type="match status" value="1"/>
</dbReference>
<proteinExistence type="predicted"/>
<evidence type="ECO:0000256" key="1">
    <source>
        <dbReference type="SAM" id="SignalP"/>
    </source>
</evidence>
<evidence type="ECO:0008006" key="4">
    <source>
        <dbReference type="Google" id="ProtNLM"/>
    </source>
</evidence>
<name>A0A2V1P7X9_9RHOB</name>